<organism evidence="1 2">
    <name type="scientific">Actinomyces bouchesdurhonensis</name>
    <dbReference type="NCBI Taxonomy" id="1852361"/>
    <lineage>
        <taxon>Bacteria</taxon>
        <taxon>Bacillati</taxon>
        <taxon>Actinomycetota</taxon>
        <taxon>Actinomycetes</taxon>
        <taxon>Actinomycetales</taxon>
        <taxon>Actinomycetaceae</taxon>
        <taxon>Actinomyces</taxon>
    </lineage>
</organism>
<dbReference type="Proteomes" id="UP000759246">
    <property type="component" value="Unassembled WGS sequence"/>
</dbReference>
<sequence>MSLTGIPYAPTRFVQLLTPRRASAYLRNATEGGFSRAYVQGFFVQEEALAQCLTASAVLGVMDVGWLSERGRLASFRGPLPDASDQLSPGTVATCSGSGASCVYVLCFDVASDLEATLTHQDPPGHCPASGAWWHSGEPMAILPGARIEAIDEDGHRRVLAHWNAETNGLWHWGGLGEPGSFSTLATIFERTFSRGRGWVPIRPLDSRRGLVHAADRRILRFLLGDALIQSGAGVAAWGIVDLAAADTLVCTTRVSYWGVVGVLTGFHPDGAGNTLASLTAHVPWSPAVEQAGMWGDEMGGFHADIPLEETGPFAHESVVAPTRSPSTPLEELPIPWGAARQERWHGDFIELPSGTRAPVVVTEDGRVHAEAPDPRSVGVLFPGPSSYVCGPGSNVWVDITDQGGVLLEATTTGQIFGVKRLTATIIGESRDEWHYHTPSLVRSVEATSRPPHWAAKTLVTHVRDRLTLRPPA</sequence>
<evidence type="ECO:0000313" key="1">
    <source>
        <dbReference type="EMBL" id="MBF0965978.1"/>
    </source>
</evidence>
<evidence type="ECO:0000313" key="2">
    <source>
        <dbReference type="Proteomes" id="UP000759246"/>
    </source>
</evidence>
<name>A0A929WVB4_9ACTO</name>
<protein>
    <submittedName>
        <fullName evidence="1">Uncharacterized protein</fullName>
    </submittedName>
</protein>
<gene>
    <name evidence="1" type="ORF">HXK09_02205</name>
</gene>
<dbReference type="EMBL" id="JABZGF010000030">
    <property type="protein sequence ID" value="MBF0965978.1"/>
    <property type="molecule type" value="Genomic_DNA"/>
</dbReference>
<dbReference type="AlphaFoldDB" id="A0A929WVB4"/>
<reference evidence="1" key="1">
    <citation type="submission" date="2020-04" db="EMBL/GenBank/DDBJ databases">
        <title>Deep metagenomics examines the oral microbiome during advanced dental caries in children, revealing novel taxa and co-occurrences with host molecules.</title>
        <authorList>
            <person name="Baker J.L."/>
            <person name="Morton J.T."/>
            <person name="Dinis M."/>
            <person name="Alvarez R."/>
            <person name="Tran N.C."/>
            <person name="Knight R."/>
            <person name="Edlund A."/>
        </authorList>
    </citation>
    <scope>NUCLEOTIDE SEQUENCE</scope>
    <source>
        <strain evidence="1">JCVI_30_bin.13</strain>
    </source>
</reference>
<comment type="caution">
    <text evidence="1">The sequence shown here is derived from an EMBL/GenBank/DDBJ whole genome shotgun (WGS) entry which is preliminary data.</text>
</comment>
<proteinExistence type="predicted"/>
<accession>A0A929WVB4</accession>